<protein>
    <submittedName>
        <fullName evidence="1">Uncharacterized protein</fullName>
    </submittedName>
</protein>
<dbReference type="Proteomes" id="UP000800092">
    <property type="component" value="Unassembled WGS sequence"/>
</dbReference>
<dbReference type="AlphaFoldDB" id="A0A6A6GTT3"/>
<accession>A0A6A6GTT3</accession>
<name>A0A6A6GTT3_VIRVR</name>
<reference evidence="1" key="1">
    <citation type="journal article" date="2020" name="Stud. Mycol.">
        <title>101 Dothideomycetes genomes: a test case for predicting lifestyles and emergence of pathogens.</title>
        <authorList>
            <person name="Haridas S."/>
            <person name="Albert R."/>
            <person name="Binder M."/>
            <person name="Bloem J."/>
            <person name="Labutti K."/>
            <person name="Salamov A."/>
            <person name="Andreopoulos B."/>
            <person name="Baker S."/>
            <person name="Barry K."/>
            <person name="Bills G."/>
            <person name="Bluhm B."/>
            <person name="Cannon C."/>
            <person name="Castanera R."/>
            <person name="Culley D."/>
            <person name="Daum C."/>
            <person name="Ezra D."/>
            <person name="Gonzalez J."/>
            <person name="Henrissat B."/>
            <person name="Kuo A."/>
            <person name="Liang C."/>
            <person name="Lipzen A."/>
            <person name="Lutzoni F."/>
            <person name="Magnuson J."/>
            <person name="Mondo S."/>
            <person name="Nolan M."/>
            <person name="Ohm R."/>
            <person name="Pangilinan J."/>
            <person name="Park H.-J."/>
            <person name="Ramirez L."/>
            <person name="Alfaro M."/>
            <person name="Sun H."/>
            <person name="Tritt A."/>
            <person name="Yoshinaga Y."/>
            <person name="Zwiers L.-H."/>
            <person name="Turgeon B."/>
            <person name="Goodwin S."/>
            <person name="Spatafora J."/>
            <person name="Crous P."/>
            <person name="Grigoriev I."/>
        </authorList>
    </citation>
    <scope>NUCLEOTIDE SEQUENCE</scope>
    <source>
        <strain evidence="1">Tuck. ex Michener</strain>
    </source>
</reference>
<keyword evidence="2" id="KW-1185">Reference proteome</keyword>
<gene>
    <name evidence="1" type="ORF">EV356DRAFT_496428</name>
</gene>
<organism evidence="1 2">
    <name type="scientific">Viridothelium virens</name>
    <name type="common">Speckled blister lichen</name>
    <name type="synonym">Trypethelium virens</name>
    <dbReference type="NCBI Taxonomy" id="1048519"/>
    <lineage>
        <taxon>Eukaryota</taxon>
        <taxon>Fungi</taxon>
        <taxon>Dikarya</taxon>
        <taxon>Ascomycota</taxon>
        <taxon>Pezizomycotina</taxon>
        <taxon>Dothideomycetes</taxon>
        <taxon>Dothideomycetes incertae sedis</taxon>
        <taxon>Trypetheliales</taxon>
        <taxon>Trypetheliaceae</taxon>
        <taxon>Viridothelium</taxon>
    </lineage>
</organism>
<evidence type="ECO:0000313" key="1">
    <source>
        <dbReference type="EMBL" id="KAF2229196.1"/>
    </source>
</evidence>
<evidence type="ECO:0000313" key="2">
    <source>
        <dbReference type="Proteomes" id="UP000800092"/>
    </source>
</evidence>
<sequence>MGSPRRFSARVKRRLRPFGSAYGVTATSCHCASYLSTREVRVSWGVDVEGSPAFSAHLTPRRG</sequence>
<proteinExistence type="predicted"/>
<dbReference type="EMBL" id="ML991872">
    <property type="protein sequence ID" value="KAF2229196.1"/>
    <property type="molecule type" value="Genomic_DNA"/>
</dbReference>
<dbReference type="PROSITE" id="PS51257">
    <property type="entry name" value="PROKAR_LIPOPROTEIN"/>
    <property type="match status" value="1"/>
</dbReference>